<dbReference type="Proteomes" id="UP001558474">
    <property type="component" value="Unassembled WGS sequence"/>
</dbReference>
<dbReference type="Pfam" id="PF19516">
    <property type="entry name" value="DUF6049"/>
    <property type="match status" value="2"/>
</dbReference>
<proteinExistence type="predicted"/>
<feature type="non-terminal residue" evidence="2">
    <location>
        <position position="842"/>
    </location>
</feature>
<protein>
    <submittedName>
        <fullName evidence="2">DUF6049 family protein</fullName>
    </submittedName>
</protein>
<evidence type="ECO:0000313" key="3">
    <source>
        <dbReference type="Proteomes" id="UP001558474"/>
    </source>
</evidence>
<keyword evidence="3" id="KW-1185">Reference proteome</keyword>
<feature type="compositionally biased region" description="Low complexity" evidence="1">
    <location>
        <begin position="807"/>
        <end position="828"/>
    </location>
</feature>
<evidence type="ECO:0000313" key="2">
    <source>
        <dbReference type="EMBL" id="MEX3743246.1"/>
    </source>
</evidence>
<sequence length="842" mass="87339">MTAAPAVRRGVSLLAHTVVLVAVVLLFSVWSTAALPVLLPRADASEPGALPFLQIRIDRVTPDVVTTTSESVVTVSGAILNVGDRPVRDVDIRMEHAKAVTSSSQLRTDLTGDAARFEPVADFVTLAPELDRGQSVGFTLSYPLRTEGAGSLSITEPGVYPVLINVNGTPDYGAPAKLDDARFLLPVLGVPPDRPAGDTPDSMSAADTLNSVVPPDTSQPVRMTMLWPLADRPRLAPGAPGGTTPVRLVDDSLAASLAPGGRLDTLLSAADFATGPTVDSGGQMRATLCLAVDPDLLVTVNAMTGGYVVNDGPDAGPGTPTRPGTGQEAALGWLNRLRALAGRLCVAPTNYAQADLSALERVGDPGLSGIATNGAGDIVDQILGVTSVRGASLLGDGPLTRPALDLLAAQGQTVSISAAHVTAQDSETGAPETADVTPLRYRPEVVAAGFDPAVGAALAGAGTDPVAPSYLDPSLEIPVRHDSQTARRQDALGALLWRGLTPTEEPRTQILMPPLVWSLDADDAQAILTSVATTIHAGLAVPRPLPAVIAESNAVPAEPVAPAPPDSLGNPRGNIDENIDSGISAVISRLWGLTAALTTDERTGLTGMQYTAPLREDMLRALSQSVPPEARDGLAEQRLQTVSRSVNDMFGAVTIVNPGGAYTLATERSPLPLALRNDLPVPVRVRLHVDAPPGMTVTDMGEIELPPGYLPLRVPIEVHFTQRVAVDVSLQTADGLTLGDPVRLSVHSNAYGKVLFFITLSAGAVLVTLAGRRLWHRFRGQPDRADLIPPGEHPDPLDVAMAFNADTGADDGVAPAAAPGPPASAATSPGPPRCSPSPYKNI</sequence>
<comment type="caution">
    <text evidence="2">The sequence shown here is derived from an EMBL/GenBank/DDBJ whole genome shotgun (WGS) entry which is preliminary data.</text>
</comment>
<dbReference type="InterPro" id="IPR046112">
    <property type="entry name" value="DUF6049"/>
</dbReference>
<accession>A0ABV3VS16</accession>
<reference evidence="2 3" key="1">
    <citation type="submission" date="2024-04" db="EMBL/GenBank/DDBJ databases">
        <title>Genomic Markers of Mycobacteria.</title>
        <authorList>
            <person name="Soliman M.S."/>
            <person name="Elkholy A."/>
            <person name="Soliman N.S."/>
            <person name="Abbas A."/>
            <person name="Khayrat S."/>
            <person name="Shawky S."/>
        </authorList>
    </citation>
    <scope>NUCLEOTIDE SEQUENCE [LARGE SCALE GENOMIC DNA]</scope>
    <source>
        <strain evidence="2 3">Egy-CU-AM5</strain>
    </source>
</reference>
<dbReference type="EMBL" id="JBDLOU010000154">
    <property type="protein sequence ID" value="MEX3743246.1"/>
    <property type="molecule type" value="Genomic_DNA"/>
</dbReference>
<feature type="region of interest" description="Disordered" evidence="1">
    <location>
        <begin position="807"/>
        <end position="842"/>
    </location>
</feature>
<gene>
    <name evidence="2" type="ORF">ABFW12_33895</name>
</gene>
<dbReference type="RefSeq" id="WP_368574720.1">
    <property type="nucleotide sequence ID" value="NZ_JBDLOU010000154.1"/>
</dbReference>
<evidence type="ECO:0000256" key="1">
    <source>
        <dbReference type="SAM" id="MobiDB-lite"/>
    </source>
</evidence>
<organism evidence="2 3">
    <name type="scientific">Mycolicibacterium porcinum</name>
    <dbReference type="NCBI Taxonomy" id="39693"/>
    <lineage>
        <taxon>Bacteria</taxon>
        <taxon>Bacillati</taxon>
        <taxon>Actinomycetota</taxon>
        <taxon>Actinomycetes</taxon>
        <taxon>Mycobacteriales</taxon>
        <taxon>Mycobacteriaceae</taxon>
        <taxon>Mycolicibacterium</taxon>
    </lineage>
</organism>
<name>A0ABV3VS16_9MYCO</name>